<keyword evidence="2" id="KW-0560">Oxidoreductase</keyword>
<sequence length="249" mass="25658">MSEDSVPATRVETSGSQGSLAGRIVLIAGATSASGEAVARALVARGATVLAVGTSRERLDSLAEAVPGVDVRVCDLADHSAVTELAMRIHVKFARIDGLVHLVGGWRGGGGITGQSDDDWAFLERSFATLRNTSRVFYDDLVASPAGRLAVVSSTAVDRPYPGGANYAAAKAAADAWTRAISKGFAADAPDAAAAIFVVKSLAGLEDELASRVAALWDEAPSTINGVRQLLTASEGGTNQPTDPARIER</sequence>
<comment type="similarity">
    <text evidence="1">Belongs to the short-chain dehydrogenases/reductases (SDR) family.</text>
</comment>
<evidence type="ECO:0000259" key="3">
    <source>
        <dbReference type="SMART" id="SM00822"/>
    </source>
</evidence>
<gene>
    <name evidence="4" type="ORF">GCM10017584_07400</name>
</gene>
<comment type="caution">
    <text evidence="4">The sequence shown here is derived from an EMBL/GenBank/DDBJ whole genome shotgun (WGS) entry which is preliminary data.</text>
</comment>
<dbReference type="CDD" id="cd05233">
    <property type="entry name" value="SDR_c"/>
    <property type="match status" value="1"/>
</dbReference>
<feature type="domain" description="Ketoreductase" evidence="3">
    <location>
        <begin position="23"/>
        <end position="208"/>
    </location>
</feature>
<accession>A0A9W6LZ09</accession>
<dbReference type="SMART" id="SM00822">
    <property type="entry name" value="PKS_KR"/>
    <property type="match status" value="1"/>
</dbReference>
<dbReference type="GO" id="GO:0016491">
    <property type="term" value="F:oxidoreductase activity"/>
    <property type="evidence" value="ECO:0007669"/>
    <property type="project" value="UniProtKB-KW"/>
</dbReference>
<dbReference type="InterPro" id="IPR051122">
    <property type="entry name" value="SDR_DHRS6-like"/>
</dbReference>
<dbReference type="EMBL" id="BSEN01000002">
    <property type="protein sequence ID" value="GLJ75167.1"/>
    <property type="molecule type" value="Genomic_DNA"/>
</dbReference>
<dbReference type="InterPro" id="IPR020904">
    <property type="entry name" value="Sc_DH/Rdtase_CS"/>
</dbReference>
<keyword evidence="5" id="KW-1185">Reference proteome</keyword>
<dbReference type="AlphaFoldDB" id="A0A9W6LZ09"/>
<dbReference type="Pfam" id="PF00106">
    <property type="entry name" value="adh_short"/>
    <property type="match status" value="1"/>
</dbReference>
<dbReference type="Proteomes" id="UP001142372">
    <property type="component" value="Unassembled WGS sequence"/>
</dbReference>
<evidence type="ECO:0000256" key="1">
    <source>
        <dbReference type="ARBA" id="ARBA00006484"/>
    </source>
</evidence>
<evidence type="ECO:0000313" key="4">
    <source>
        <dbReference type="EMBL" id="GLJ75167.1"/>
    </source>
</evidence>
<dbReference type="Gene3D" id="3.40.50.720">
    <property type="entry name" value="NAD(P)-binding Rossmann-like Domain"/>
    <property type="match status" value="1"/>
</dbReference>
<dbReference type="PANTHER" id="PTHR43477:SF1">
    <property type="entry name" value="DIHYDROANTICAPSIN 7-DEHYDROGENASE"/>
    <property type="match status" value="1"/>
</dbReference>
<dbReference type="PRINTS" id="PR00081">
    <property type="entry name" value="GDHRDH"/>
</dbReference>
<name>A0A9W6LZ09_9MICO</name>
<evidence type="ECO:0000256" key="2">
    <source>
        <dbReference type="ARBA" id="ARBA00023002"/>
    </source>
</evidence>
<dbReference type="SUPFAM" id="SSF51735">
    <property type="entry name" value="NAD(P)-binding Rossmann-fold domains"/>
    <property type="match status" value="1"/>
</dbReference>
<dbReference type="PROSITE" id="PS00061">
    <property type="entry name" value="ADH_SHORT"/>
    <property type="match status" value="1"/>
</dbReference>
<reference evidence="4" key="2">
    <citation type="submission" date="2023-01" db="EMBL/GenBank/DDBJ databases">
        <authorList>
            <person name="Sun Q."/>
            <person name="Evtushenko L."/>
        </authorList>
    </citation>
    <scope>NUCLEOTIDE SEQUENCE</scope>
    <source>
        <strain evidence="4">VKM Ac-1401</strain>
    </source>
</reference>
<reference evidence="4" key="1">
    <citation type="journal article" date="2014" name="Int. J. Syst. Evol. Microbiol.">
        <title>Complete genome sequence of Corynebacterium casei LMG S-19264T (=DSM 44701T), isolated from a smear-ripened cheese.</title>
        <authorList>
            <consortium name="US DOE Joint Genome Institute (JGI-PGF)"/>
            <person name="Walter F."/>
            <person name="Albersmeier A."/>
            <person name="Kalinowski J."/>
            <person name="Ruckert C."/>
        </authorList>
    </citation>
    <scope>NUCLEOTIDE SEQUENCE</scope>
    <source>
        <strain evidence="4">VKM Ac-1401</strain>
    </source>
</reference>
<evidence type="ECO:0000313" key="5">
    <source>
        <dbReference type="Proteomes" id="UP001142372"/>
    </source>
</evidence>
<dbReference type="InterPro" id="IPR002347">
    <property type="entry name" value="SDR_fam"/>
</dbReference>
<protein>
    <recommendedName>
        <fullName evidence="3">Ketoreductase domain-containing protein</fullName>
    </recommendedName>
</protein>
<organism evidence="4 5">
    <name type="scientific">Leifsonia poae</name>
    <dbReference type="NCBI Taxonomy" id="110933"/>
    <lineage>
        <taxon>Bacteria</taxon>
        <taxon>Bacillati</taxon>
        <taxon>Actinomycetota</taxon>
        <taxon>Actinomycetes</taxon>
        <taxon>Micrococcales</taxon>
        <taxon>Microbacteriaceae</taxon>
        <taxon>Leifsonia</taxon>
    </lineage>
</organism>
<dbReference type="PANTHER" id="PTHR43477">
    <property type="entry name" value="DIHYDROANTICAPSIN 7-DEHYDROGENASE"/>
    <property type="match status" value="1"/>
</dbReference>
<dbReference type="InterPro" id="IPR036291">
    <property type="entry name" value="NAD(P)-bd_dom_sf"/>
</dbReference>
<proteinExistence type="inferred from homology"/>
<dbReference type="RefSeq" id="WP_271175853.1">
    <property type="nucleotide sequence ID" value="NZ_BAAAJO010000001.1"/>
</dbReference>
<dbReference type="InterPro" id="IPR057326">
    <property type="entry name" value="KR_dom"/>
</dbReference>